<gene>
    <name evidence="2" type="ORF">Dsin_012738</name>
</gene>
<comment type="caution">
    <text evidence="2">The sequence shown here is derived from an EMBL/GenBank/DDBJ whole genome shotgun (WGS) entry which is preliminary data.</text>
</comment>
<evidence type="ECO:0000256" key="1">
    <source>
        <dbReference type="SAM" id="MobiDB-lite"/>
    </source>
</evidence>
<feature type="region of interest" description="Disordered" evidence="1">
    <location>
        <begin position="1"/>
        <end position="24"/>
    </location>
</feature>
<dbReference type="EMBL" id="JANJYJ010000004">
    <property type="protein sequence ID" value="KAK3218768.1"/>
    <property type="molecule type" value="Genomic_DNA"/>
</dbReference>
<evidence type="ECO:0000313" key="2">
    <source>
        <dbReference type="EMBL" id="KAK3218768.1"/>
    </source>
</evidence>
<organism evidence="2 3">
    <name type="scientific">Dipteronia sinensis</name>
    <dbReference type="NCBI Taxonomy" id="43782"/>
    <lineage>
        <taxon>Eukaryota</taxon>
        <taxon>Viridiplantae</taxon>
        <taxon>Streptophyta</taxon>
        <taxon>Embryophyta</taxon>
        <taxon>Tracheophyta</taxon>
        <taxon>Spermatophyta</taxon>
        <taxon>Magnoliopsida</taxon>
        <taxon>eudicotyledons</taxon>
        <taxon>Gunneridae</taxon>
        <taxon>Pentapetalae</taxon>
        <taxon>rosids</taxon>
        <taxon>malvids</taxon>
        <taxon>Sapindales</taxon>
        <taxon>Sapindaceae</taxon>
        <taxon>Hippocastanoideae</taxon>
        <taxon>Acereae</taxon>
        <taxon>Dipteronia</taxon>
    </lineage>
</organism>
<dbReference type="Proteomes" id="UP001281410">
    <property type="component" value="Unassembled WGS sequence"/>
</dbReference>
<dbReference type="AlphaFoldDB" id="A0AAE0E881"/>
<protein>
    <submittedName>
        <fullName evidence="2">Uncharacterized protein</fullName>
    </submittedName>
</protein>
<proteinExistence type="predicted"/>
<keyword evidence="3" id="KW-1185">Reference proteome</keyword>
<sequence>MRGYTGEPETAASLRPGDGDGDGRQKLTVAGAMGDLARRSTALTTAWPPSRLVAAVNDYSSPLAAAAAADLVGFAARHLRSGLLLLPVAVDLLFFSSSSDGLLLLRLRHPLFVVVFAAGCSSSSSSPAAIRRPALLRLRHPLFVVVFAASCSSSSSSPAAVRRPALLRRRLLVVFFVAGCWLCCC</sequence>
<reference evidence="2" key="1">
    <citation type="journal article" date="2023" name="Plant J.">
        <title>Genome sequences and population genomics provide insights into the demographic history, inbreeding, and mutation load of two 'living fossil' tree species of Dipteronia.</title>
        <authorList>
            <person name="Feng Y."/>
            <person name="Comes H.P."/>
            <person name="Chen J."/>
            <person name="Zhu S."/>
            <person name="Lu R."/>
            <person name="Zhang X."/>
            <person name="Li P."/>
            <person name="Qiu J."/>
            <person name="Olsen K.M."/>
            <person name="Qiu Y."/>
        </authorList>
    </citation>
    <scope>NUCLEOTIDE SEQUENCE</scope>
    <source>
        <strain evidence="2">NBL</strain>
    </source>
</reference>
<accession>A0AAE0E881</accession>
<evidence type="ECO:0000313" key="3">
    <source>
        <dbReference type="Proteomes" id="UP001281410"/>
    </source>
</evidence>
<name>A0AAE0E881_9ROSI</name>